<feature type="domain" description="BTB" evidence="1">
    <location>
        <begin position="32"/>
        <end position="61"/>
    </location>
</feature>
<dbReference type="PANTHER" id="PTHR22744">
    <property type="entry name" value="HELIX LOOP HELIX PROTEIN 21-RELATED"/>
    <property type="match status" value="1"/>
</dbReference>
<protein>
    <recommendedName>
        <fullName evidence="1">BTB domain-containing protein</fullName>
    </recommendedName>
</protein>
<dbReference type="AlphaFoldDB" id="A0AAV5TRS7"/>
<comment type="caution">
    <text evidence="2">The sequence shown here is derived from an EMBL/GenBank/DDBJ whole genome shotgun (WGS) entry which is preliminary data.</text>
</comment>
<dbReference type="PROSITE" id="PS50097">
    <property type="entry name" value="BTB"/>
    <property type="match status" value="1"/>
</dbReference>
<name>A0AAV5TRS7_9BILA</name>
<dbReference type="PANTHER" id="PTHR22744:SF14">
    <property type="entry name" value="BTB DOMAIN-CONTAINING PROTEIN-RELATED"/>
    <property type="match status" value="1"/>
</dbReference>
<proteinExistence type="predicted"/>
<dbReference type="InterPro" id="IPR000210">
    <property type="entry name" value="BTB/POZ_dom"/>
</dbReference>
<keyword evidence="3" id="KW-1185">Reference proteome</keyword>
<feature type="non-terminal residue" evidence="2">
    <location>
        <position position="1"/>
    </location>
</feature>
<dbReference type="SUPFAM" id="SSF54695">
    <property type="entry name" value="POZ domain"/>
    <property type="match status" value="1"/>
</dbReference>
<evidence type="ECO:0000259" key="1">
    <source>
        <dbReference type="PROSITE" id="PS50097"/>
    </source>
</evidence>
<dbReference type="EMBL" id="BTSX01000004">
    <property type="protein sequence ID" value="GMS96919.1"/>
    <property type="molecule type" value="Genomic_DNA"/>
</dbReference>
<evidence type="ECO:0000313" key="3">
    <source>
        <dbReference type="Proteomes" id="UP001432027"/>
    </source>
</evidence>
<dbReference type="InterPro" id="IPR011333">
    <property type="entry name" value="SKP1/BTB/POZ_sf"/>
</dbReference>
<dbReference type="Proteomes" id="UP001432027">
    <property type="component" value="Unassembled WGS sequence"/>
</dbReference>
<organism evidence="2 3">
    <name type="scientific">Pristionchus entomophagus</name>
    <dbReference type="NCBI Taxonomy" id="358040"/>
    <lineage>
        <taxon>Eukaryota</taxon>
        <taxon>Metazoa</taxon>
        <taxon>Ecdysozoa</taxon>
        <taxon>Nematoda</taxon>
        <taxon>Chromadorea</taxon>
        <taxon>Rhabditida</taxon>
        <taxon>Rhabditina</taxon>
        <taxon>Diplogasteromorpha</taxon>
        <taxon>Diplogasteroidea</taxon>
        <taxon>Neodiplogasteridae</taxon>
        <taxon>Pristionchus</taxon>
    </lineage>
</organism>
<reference evidence="2" key="1">
    <citation type="submission" date="2023-10" db="EMBL/GenBank/DDBJ databases">
        <title>Genome assembly of Pristionchus species.</title>
        <authorList>
            <person name="Yoshida K."/>
            <person name="Sommer R.J."/>
        </authorList>
    </citation>
    <scope>NUCLEOTIDE SEQUENCE</scope>
    <source>
        <strain evidence="2">RS0144</strain>
    </source>
</reference>
<sequence length="61" mass="6899">FRVNIISSEGYNVIETPTILDLSKFASANEMSNVILLIGDQKLRVSKDYLSMHSPYFTALF</sequence>
<evidence type="ECO:0000313" key="2">
    <source>
        <dbReference type="EMBL" id="GMS96919.1"/>
    </source>
</evidence>
<dbReference type="Gene3D" id="3.30.710.10">
    <property type="entry name" value="Potassium Channel Kv1.1, Chain A"/>
    <property type="match status" value="1"/>
</dbReference>
<accession>A0AAV5TRS7</accession>
<gene>
    <name evidence="2" type="ORF">PENTCL1PPCAC_19094</name>
</gene>
<dbReference type="Pfam" id="PF00651">
    <property type="entry name" value="BTB"/>
    <property type="match status" value="1"/>
</dbReference>